<dbReference type="Pfam" id="PF05527">
    <property type="entry name" value="TNFAIP8"/>
    <property type="match status" value="1"/>
</dbReference>
<dbReference type="Proteomes" id="UP000694557">
    <property type="component" value="Unassembled WGS sequence"/>
</dbReference>
<keyword evidence="6" id="KW-1185">Reference proteome</keyword>
<evidence type="ECO:0000313" key="6">
    <source>
        <dbReference type="Proteomes" id="UP000694557"/>
    </source>
</evidence>
<dbReference type="Ensembl" id="ENSOKIT00005028382.1">
    <property type="protein sequence ID" value="ENSOKIP00005026793.1"/>
    <property type="gene ID" value="ENSOKIG00005011616.1"/>
</dbReference>
<keyword evidence="1" id="KW-0399">Innate immunity</keyword>
<reference evidence="5" key="1">
    <citation type="submission" date="2025-08" db="UniProtKB">
        <authorList>
            <consortium name="Ensembl"/>
        </authorList>
    </citation>
    <scope>IDENTIFICATION</scope>
</reference>
<dbReference type="Gene3D" id="1.20.1440.160">
    <property type="entry name" value="Tumor necrosis factor alpha-induced protein 8-like"/>
    <property type="match status" value="1"/>
</dbReference>
<organism evidence="5 6">
    <name type="scientific">Oncorhynchus kisutch</name>
    <name type="common">Coho salmon</name>
    <name type="synonym">Salmo kisutch</name>
    <dbReference type="NCBI Taxonomy" id="8019"/>
    <lineage>
        <taxon>Eukaryota</taxon>
        <taxon>Metazoa</taxon>
        <taxon>Chordata</taxon>
        <taxon>Craniata</taxon>
        <taxon>Vertebrata</taxon>
        <taxon>Euteleostomi</taxon>
        <taxon>Actinopterygii</taxon>
        <taxon>Neopterygii</taxon>
        <taxon>Teleostei</taxon>
        <taxon>Protacanthopterygii</taxon>
        <taxon>Salmoniformes</taxon>
        <taxon>Salmonidae</taxon>
        <taxon>Salmoninae</taxon>
        <taxon>Oncorhynchus</taxon>
    </lineage>
</organism>
<evidence type="ECO:0000256" key="3">
    <source>
        <dbReference type="ARBA" id="ARBA00038062"/>
    </source>
</evidence>
<evidence type="ECO:0000256" key="1">
    <source>
        <dbReference type="ARBA" id="ARBA00022588"/>
    </source>
</evidence>
<accession>A0A8C7FE61</accession>
<dbReference type="InterPro" id="IPR038355">
    <property type="entry name" value="TNFAIP8_sf"/>
</dbReference>
<reference evidence="5" key="2">
    <citation type="submission" date="2025-09" db="UniProtKB">
        <authorList>
            <consortium name="Ensembl"/>
        </authorList>
    </citation>
    <scope>IDENTIFICATION</scope>
</reference>
<protein>
    <submittedName>
        <fullName evidence="5">Tumor necrosis factor, alpha-induced protein 8-like 2a</fullName>
    </submittedName>
</protein>
<dbReference type="GO" id="GO:0005737">
    <property type="term" value="C:cytoplasm"/>
    <property type="evidence" value="ECO:0007669"/>
    <property type="project" value="TreeGrafter"/>
</dbReference>
<sequence length="323" mass="36155">MNGCGKWCFISLYFFHFQVSQDSTGKVQQYTIQQCEGTWTGIGRYSGECCSISNMCSRSQFLSEHCAHSTVLLSLLCVSVLVIRCLFSAVAMSPGALVCDWFSSTTDTGDKGRSAGLFPVTCRCVCMRGSGGESGVKMESFSSKDMAMKAQKKILSHMASKSMVQMLIDDTSSEILDELYRISKEHSGNRTEAQKVVKDLVKVVVKVGVLFRHNRFSKEELSLAQDFKKKLHQGVMTTISFQEVEFTFDKAVMMELLTDCRDILLKLVEKHLTPKSFGRIRHVFNHYSDPDLLTNLYTPGGPLWPNLTKICNGLNKLVEEGKL</sequence>
<evidence type="ECO:0000256" key="2">
    <source>
        <dbReference type="ARBA" id="ARBA00022859"/>
    </source>
</evidence>
<dbReference type="PANTHER" id="PTHR12757:SF4">
    <property type="entry name" value="TUMOR NECROSIS FACTOR ALPHA-INDUCED PROTEIN 8-LIKE PROTEIN 2"/>
    <property type="match status" value="1"/>
</dbReference>
<proteinExistence type="inferred from homology"/>
<gene>
    <name evidence="5" type="primary">TNFAIP8L2</name>
    <name evidence="5" type="synonym">LOC109875849</name>
</gene>
<feature type="signal peptide" evidence="4">
    <location>
        <begin position="1"/>
        <end position="20"/>
    </location>
</feature>
<keyword evidence="4" id="KW-0732">Signal</keyword>
<dbReference type="GO" id="GO:0045087">
    <property type="term" value="P:innate immune response"/>
    <property type="evidence" value="ECO:0007669"/>
    <property type="project" value="UniProtKB-KW"/>
</dbReference>
<dbReference type="GeneTree" id="ENSGT00390000003488"/>
<evidence type="ECO:0000256" key="4">
    <source>
        <dbReference type="SAM" id="SignalP"/>
    </source>
</evidence>
<name>A0A8C7FE61_ONCKI</name>
<feature type="chain" id="PRO_5033982307" evidence="4">
    <location>
        <begin position="21"/>
        <end position="323"/>
    </location>
</feature>
<dbReference type="InterPro" id="IPR008477">
    <property type="entry name" value="TNFAIP8-like"/>
</dbReference>
<keyword evidence="2" id="KW-0391">Immunity</keyword>
<evidence type="ECO:0000313" key="5">
    <source>
        <dbReference type="Ensembl" id="ENSOKIP00005026793.1"/>
    </source>
</evidence>
<dbReference type="PANTHER" id="PTHR12757">
    <property type="entry name" value="TUMOR NECROSIS FACTOR INDUCED PROTEIN"/>
    <property type="match status" value="1"/>
</dbReference>
<dbReference type="FunFam" id="1.20.1440.160:FF:000001">
    <property type="entry name" value="Tumor necrosis factor alpha-induced protein 8-like 1"/>
    <property type="match status" value="1"/>
</dbReference>
<comment type="similarity">
    <text evidence="3">Belongs to the TNFAIP8 family. TNFAIP8L2 subfamily.</text>
</comment>
<dbReference type="AlphaFoldDB" id="A0A8C7FE61"/>
<dbReference type="GO" id="GO:0042981">
    <property type="term" value="P:regulation of apoptotic process"/>
    <property type="evidence" value="ECO:0007669"/>
    <property type="project" value="InterPro"/>
</dbReference>